<protein>
    <submittedName>
        <fullName evidence="1">Uncharacterized protein</fullName>
    </submittedName>
</protein>
<sequence>MEQWDIMCCKCGKFILTEQKQDGTGNIKCVKGSYDDGFYDGIEDQFYCKGCAEKYNKK</sequence>
<name>A0A8S5TGR7_9CAUD</name>
<dbReference type="EMBL" id="BK032818">
    <property type="protein sequence ID" value="DAF61970.1"/>
    <property type="molecule type" value="Genomic_DNA"/>
</dbReference>
<accession>A0A8S5TGR7</accession>
<evidence type="ECO:0000313" key="1">
    <source>
        <dbReference type="EMBL" id="DAF61970.1"/>
    </source>
</evidence>
<reference evidence="1" key="1">
    <citation type="journal article" date="2021" name="Proc. Natl. Acad. Sci. U.S.A.">
        <title>A Catalog of Tens of Thousands of Viruses from Human Metagenomes Reveals Hidden Associations with Chronic Diseases.</title>
        <authorList>
            <person name="Tisza M.J."/>
            <person name="Buck C.B."/>
        </authorList>
    </citation>
    <scope>NUCLEOTIDE SEQUENCE</scope>
    <source>
        <strain evidence="1">CtP0x5</strain>
    </source>
</reference>
<organism evidence="1">
    <name type="scientific">Siphoviridae sp. ctP0x5</name>
    <dbReference type="NCBI Taxonomy" id="2827863"/>
    <lineage>
        <taxon>Viruses</taxon>
        <taxon>Duplodnaviria</taxon>
        <taxon>Heunggongvirae</taxon>
        <taxon>Uroviricota</taxon>
        <taxon>Caudoviricetes</taxon>
    </lineage>
</organism>
<proteinExistence type="predicted"/>